<dbReference type="EMBL" id="UYWX01009258">
    <property type="protein sequence ID" value="VDM27759.1"/>
    <property type="molecule type" value="Genomic_DNA"/>
</dbReference>
<dbReference type="InterPro" id="IPR043202">
    <property type="entry name" value="Band-7_stomatin-like"/>
</dbReference>
<reference evidence="2 3" key="2">
    <citation type="submission" date="2018-11" db="EMBL/GenBank/DDBJ databases">
        <authorList>
            <consortium name="Pathogen Informatics"/>
        </authorList>
    </citation>
    <scope>NUCLEOTIDE SEQUENCE [LARGE SCALE GENOMIC DNA]</scope>
</reference>
<dbReference type="STRING" id="6205.A0A0R3WYK3"/>
<dbReference type="PANTHER" id="PTHR10264">
    <property type="entry name" value="BAND 7 PROTEIN-RELATED"/>
    <property type="match status" value="1"/>
</dbReference>
<dbReference type="GO" id="GO:0005886">
    <property type="term" value="C:plasma membrane"/>
    <property type="evidence" value="ECO:0007669"/>
    <property type="project" value="InterPro"/>
</dbReference>
<sequence length="243" mass="26158">MRQYVAQNDTLGLIELTRQSLDNKAKAIFCQLLKCHLASMWNFKDMVIAANGEHKASSALKEAANVIASSPLALQLRYLQTLCAISAEKNSTIIFPLPIDILHSSAATVNAKLGSSTISLNEGDSQSRRRKAMVRQWLPSLSPDHSVTPNPRALLPGMGEPDPLIPQPVPPQLPESQRRRYEAAALLTVTGAAKKATVTTASPLPPAAAVETSARDSQPPPQLPRPQLGVAHEDFDDTCSDSV</sequence>
<feature type="region of interest" description="Disordered" evidence="1">
    <location>
        <begin position="121"/>
        <end position="178"/>
    </location>
</feature>
<evidence type="ECO:0000313" key="3">
    <source>
        <dbReference type="Proteomes" id="UP000274429"/>
    </source>
</evidence>
<organism evidence="4">
    <name type="scientific">Hydatigena taeniaeformis</name>
    <name type="common">Feline tapeworm</name>
    <name type="synonym">Taenia taeniaeformis</name>
    <dbReference type="NCBI Taxonomy" id="6205"/>
    <lineage>
        <taxon>Eukaryota</taxon>
        <taxon>Metazoa</taxon>
        <taxon>Spiralia</taxon>
        <taxon>Lophotrochozoa</taxon>
        <taxon>Platyhelminthes</taxon>
        <taxon>Cestoda</taxon>
        <taxon>Eucestoda</taxon>
        <taxon>Cyclophyllidea</taxon>
        <taxon>Taeniidae</taxon>
        <taxon>Hydatigera</taxon>
    </lineage>
</organism>
<evidence type="ECO:0000313" key="4">
    <source>
        <dbReference type="WBParaSite" id="TTAC_0000584301-mRNA-1"/>
    </source>
</evidence>
<evidence type="ECO:0000313" key="2">
    <source>
        <dbReference type="EMBL" id="VDM27759.1"/>
    </source>
</evidence>
<dbReference type="PANTHER" id="PTHR10264:SF19">
    <property type="entry name" value="AT06885P-RELATED"/>
    <property type="match status" value="1"/>
</dbReference>
<feature type="region of interest" description="Disordered" evidence="1">
    <location>
        <begin position="196"/>
        <end position="243"/>
    </location>
</feature>
<name>A0A0R3WYK3_HYDTA</name>
<protein>
    <submittedName>
        <fullName evidence="4">ANTH domain-containing protein</fullName>
    </submittedName>
</protein>
<dbReference type="OrthoDB" id="2105077at2759"/>
<dbReference type="WBParaSite" id="TTAC_0000584301-mRNA-1">
    <property type="protein sequence ID" value="TTAC_0000584301-mRNA-1"/>
    <property type="gene ID" value="TTAC_0000584301"/>
</dbReference>
<reference evidence="4" key="1">
    <citation type="submission" date="2017-02" db="UniProtKB">
        <authorList>
            <consortium name="WormBaseParasite"/>
        </authorList>
    </citation>
    <scope>IDENTIFICATION</scope>
</reference>
<evidence type="ECO:0000256" key="1">
    <source>
        <dbReference type="SAM" id="MobiDB-lite"/>
    </source>
</evidence>
<dbReference type="Gene3D" id="6.10.250.2090">
    <property type="match status" value="1"/>
</dbReference>
<keyword evidence="3" id="KW-1185">Reference proteome</keyword>
<dbReference type="Proteomes" id="UP000274429">
    <property type="component" value="Unassembled WGS sequence"/>
</dbReference>
<accession>A0A0R3WYK3</accession>
<feature type="compositionally biased region" description="Pro residues" evidence="1">
    <location>
        <begin position="163"/>
        <end position="173"/>
    </location>
</feature>
<feature type="compositionally biased region" description="Acidic residues" evidence="1">
    <location>
        <begin position="234"/>
        <end position="243"/>
    </location>
</feature>
<gene>
    <name evidence="2" type="ORF">TTAC_LOCUS5827</name>
</gene>
<proteinExistence type="predicted"/>
<dbReference type="AlphaFoldDB" id="A0A0R3WYK3"/>